<dbReference type="GO" id="GO:0010283">
    <property type="term" value="F:pinoresinol reductase activity"/>
    <property type="evidence" value="ECO:0007669"/>
    <property type="project" value="UniProtKB-ARBA"/>
</dbReference>
<feature type="domain" description="NmrA-like" evidence="2">
    <location>
        <begin position="22"/>
        <end position="81"/>
    </location>
</feature>
<evidence type="ECO:0000313" key="4">
    <source>
        <dbReference type="Proteomes" id="UP000026962"/>
    </source>
</evidence>
<organism evidence="3">
    <name type="scientific">Oryza punctata</name>
    <name type="common">Red rice</name>
    <dbReference type="NCBI Taxonomy" id="4537"/>
    <lineage>
        <taxon>Eukaryota</taxon>
        <taxon>Viridiplantae</taxon>
        <taxon>Streptophyta</taxon>
        <taxon>Embryophyta</taxon>
        <taxon>Tracheophyta</taxon>
        <taxon>Spermatophyta</taxon>
        <taxon>Magnoliopsida</taxon>
        <taxon>Liliopsida</taxon>
        <taxon>Poales</taxon>
        <taxon>Poaceae</taxon>
        <taxon>BOP clade</taxon>
        <taxon>Oryzoideae</taxon>
        <taxon>Oryzeae</taxon>
        <taxon>Oryzinae</taxon>
        <taxon>Oryza</taxon>
    </lineage>
</organism>
<proteinExistence type="inferred from homology"/>
<dbReference type="EnsemblPlants" id="OPUNC12G07260.1">
    <property type="protein sequence ID" value="OPUNC12G07260.1"/>
    <property type="gene ID" value="OPUNC12G07260"/>
</dbReference>
<dbReference type="Gramene" id="OPUNC12G07260.1">
    <property type="protein sequence ID" value="OPUNC12G07260.1"/>
    <property type="gene ID" value="OPUNC12G07260"/>
</dbReference>
<dbReference type="InterPro" id="IPR008030">
    <property type="entry name" value="NmrA-like"/>
</dbReference>
<keyword evidence="4" id="KW-1185">Reference proteome</keyword>
<comment type="similarity">
    <text evidence="1">Belongs to the NmrA-type oxidoreductase family. Isoflavone reductase subfamily.</text>
</comment>
<sequence>MVVKELLQPYNTDRAEPYMAMEKSRVLIVGGTGYIGRRIVAASLAEGHPTYVLLRPEVGLDIDKLQMLLAFKAQGARLVEAHRPLNVDCSGEQHDPSFKS</sequence>
<dbReference type="PANTHER" id="PTHR43349:SF4">
    <property type="entry name" value="PINORESINOL REDUCTASE 1-RELATED"/>
    <property type="match status" value="1"/>
</dbReference>
<dbReference type="PANTHER" id="PTHR43349">
    <property type="entry name" value="PINORESINOL REDUCTASE-RELATED"/>
    <property type="match status" value="1"/>
</dbReference>
<dbReference type="Pfam" id="PF05368">
    <property type="entry name" value="NmrA"/>
    <property type="match status" value="1"/>
</dbReference>
<name>A0A0E0ML61_ORYPU</name>
<dbReference type="Proteomes" id="UP000026962">
    <property type="component" value="Chromosome 12"/>
</dbReference>
<dbReference type="SUPFAM" id="SSF51735">
    <property type="entry name" value="NAD(P)-binding Rossmann-fold domains"/>
    <property type="match status" value="1"/>
</dbReference>
<reference evidence="3" key="1">
    <citation type="submission" date="2015-04" db="UniProtKB">
        <authorList>
            <consortium name="EnsemblPlants"/>
        </authorList>
    </citation>
    <scope>IDENTIFICATION</scope>
</reference>
<dbReference type="InterPro" id="IPR050608">
    <property type="entry name" value="NmrA-type/Isoflavone_red_sf"/>
</dbReference>
<dbReference type="HOGENOM" id="CLU_2310686_0_0_1"/>
<dbReference type="InterPro" id="IPR036291">
    <property type="entry name" value="NAD(P)-bd_dom_sf"/>
</dbReference>
<dbReference type="Gene3D" id="3.40.50.720">
    <property type="entry name" value="NAD(P)-binding Rossmann-like Domain"/>
    <property type="match status" value="1"/>
</dbReference>
<evidence type="ECO:0000256" key="1">
    <source>
        <dbReference type="ARBA" id="ARBA00005725"/>
    </source>
</evidence>
<accession>A0A0E0ML61</accession>
<dbReference type="AlphaFoldDB" id="A0A0E0ML61"/>
<dbReference type="GO" id="GO:0044550">
    <property type="term" value="P:secondary metabolite biosynthetic process"/>
    <property type="evidence" value="ECO:0007669"/>
    <property type="project" value="UniProtKB-ARBA"/>
</dbReference>
<dbReference type="STRING" id="4537.A0A0E0ML61"/>
<evidence type="ECO:0000313" key="3">
    <source>
        <dbReference type="EnsemblPlants" id="OPUNC12G07260.1"/>
    </source>
</evidence>
<protein>
    <recommendedName>
        <fullName evidence="2">NmrA-like domain-containing protein</fullName>
    </recommendedName>
</protein>
<reference evidence="3" key="2">
    <citation type="submission" date="2018-05" db="EMBL/GenBank/DDBJ databases">
        <title>OpunRS2 (Oryza punctata Reference Sequence Version 2).</title>
        <authorList>
            <person name="Zhang J."/>
            <person name="Kudrna D."/>
            <person name="Lee S."/>
            <person name="Talag J."/>
            <person name="Welchert J."/>
            <person name="Wing R.A."/>
        </authorList>
    </citation>
    <scope>NUCLEOTIDE SEQUENCE [LARGE SCALE GENOMIC DNA]</scope>
</reference>
<evidence type="ECO:0000259" key="2">
    <source>
        <dbReference type="Pfam" id="PF05368"/>
    </source>
</evidence>